<dbReference type="GO" id="GO:0006302">
    <property type="term" value="P:double-strand break repair"/>
    <property type="evidence" value="ECO:0007669"/>
    <property type="project" value="InterPro"/>
</dbReference>
<gene>
    <name evidence="2" type="ORF">COW49_01640</name>
</gene>
<dbReference type="EMBL" id="PFFD01000072">
    <property type="protein sequence ID" value="PIV87078.1"/>
    <property type="molecule type" value="Genomic_DNA"/>
</dbReference>
<evidence type="ECO:0000313" key="3">
    <source>
        <dbReference type="Proteomes" id="UP000228497"/>
    </source>
</evidence>
<dbReference type="AlphaFoldDB" id="A0A2M7FDX0"/>
<evidence type="ECO:0000259" key="1">
    <source>
        <dbReference type="Pfam" id="PF13476"/>
    </source>
</evidence>
<dbReference type="GO" id="GO:0016887">
    <property type="term" value="F:ATP hydrolysis activity"/>
    <property type="evidence" value="ECO:0007669"/>
    <property type="project" value="InterPro"/>
</dbReference>
<dbReference type="Gene3D" id="3.40.50.300">
    <property type="entry name" value="P-loop containing nucleotide triphosphate hydrolases"/>
    <property type="match status" value="1"/>
</dbReference>
<feature type="domain" description="Rad50/SbcC-type AAA" evidence="1">
    <location>
        <begin position="20"/>
        <end position="268"/>
    </location>
</feature>
<sequence>MRRRRLERGEPEKAGKYITKIKLKSFQSHIESELILHEGVNIITGRSDSGKSAIIRALLWVISNKPPGKYLRRWGANGGETSVEVSTADRIVITHGIDDAGYYDVTCNGGTNRLKALRTDVPEEVTRLVDLDTFNVQSQLDQHFMIQQSAGSVARELNRLTGLGIVTDMLTEANKRITGINTQMRELPQKISAITTSLERLPDIQLIISKLKQTEALDVSVRDRTAAFSHLQDTCSRTTRVLADLIRQKAARDRLSSVETALSLQERKREKTREWKRLTSICASIRESAAQRNVLVKLSTRYSNILPRAAGLRESIDKRSDGMLGISSLMEKVVKTSANLEESILARKRVAEEYNKLLAEIGTCPVCGGTLSELRIEV</sequence>
<dbReference type="PANTHER" id="PTHR32114:SF2">
    <property type="entry name" value="ABC TRANSPORTER ABCH.3"/>
    <property type="match status" value="1"/>
</dbReference>
<dbReference type="SUPFAM" id="SSF52540">
    <property type="entry name" value="P-loop containing nucleoside triphosphate hydrolases"/>
    <property type="match status" value="1"/>
</dbReference>
<evidence type="ECO:0000313" key="2">
    <source>
        <dbReference type="EMBL" id="PIV87078.1"/>
    </source>
</evidence>
<reference evidence="3" key="1">
    <citation type="submission" date="2017-09" db="EMBL/GenBank/DDBJ databases">
        <title>Depth-based differentiation of microbial function through sediment-hosted aquifers and enrichment of novel symbionts in the deep terrestrial subsurface.</title>
        <authorList>
            <person name="Probst A.J."/>
            <person name="Ladd B."/>
            <person name="Jarett J.K."/>
            <person name="Geller-Mcgrath D.E."/>
            <person name="Sieber C.M.K."/>
            <person name="Emerson J.B."/>
            <person name="Anantharaman K."/>
            <person name="Thomas B.C."/>
            <person name="Malmstrom R."/>
            <person name="Stieglmeier M."/>
            <person name="Klingl A."/>
            <person name="Woyke T."/>
            <person name="Ryan C.M."/>
            <person name="Banfield J.F."/>
        </authorList>
    </citation>
    <scope>NUCLEOTIDE SEQUENCE [LARGE SCALE GENOMIC DNA]</scope>
</reference>
<comment type="caution">
    <text evidence="2">The sequence shown here is derived from an EMBL/GenBank/DDBJ whole genome shotgun (WGS) entry which is preliminary data.</text>
</comment>
<dbReference type="Proteomes" id="UP000228497">
    <property type="component" value="Unassembled WGS sequence"/>
</dbReference>
<dbReference type="InterPro" id="IPR027417">
    <property type="entry name" value="P-loop_NTPase"/>
</dbReference>
<dbReference type="Pfam" id="PF13476">
    <property type="entry name" value="AAA_23"/>
    <property type="match status" value="1"/>
</dbReference>
<dbReference type="PANTHER" id="PTHR32114">
    <property type="entry name" value="ABC TRANSPORTER ABCH.3"/>
    <property type="match status" value="1"/>
</dbReference>
<proteinExistence type="predicted"/>
<dbReference type="InterPro" id="IPR038729">
    <property type="entry name" value="Rad50/SbcC_AAA"/>
</dbReference>
<accession>A0A2M7FDX0</accession>
<organism evidence="2 3">
    <name type="scientific">Candidatus Kaiserbacteria bacterium CG17_big_fil_post_rev_8_21_14_2_50_51_7</name>
    <dbReference type="NCBI Taxonomy" id="1974613"/>
    <lineage>
        <taxon>Bacteria</taxon>
        <taxon>Candidatus Kaiseribacteriota</taxon>
    </lineage>
</organism>
<name>A0A2M7FDX0_9BACT</name>
<protein>
    <recommendedName>
        <fullName evidence="1">Rad50/SbcC-type AAA domain-containing protein</fullName>
    </recommendedName>
</protein>